<evidence type="ECO:0000259" key="1">
    <source>
        <dbReference type="Pfam" id="PF04909"/>
    </source>
</evidence>
<dbReference type="EMBL" id="RFLX01000053">
    <property type="protein sequence ID" value="RMI15510.1"/>
    <property type="molecule type" value="Genomic_DNA"/>
</dbReference>
<dbReference type="AlphaFoldDB" id="A0A3A9JQS8"/>
<reference evidence="2 5" key="1">
    <citation type="submission" date="2018-09" db="EMBL/GenBank/DDBJ databases">
        <title>Roseomonas sp. nov., isolated from feces of Tibetan antelopes in the Qinghai-Tibet plateau, China.</title>
        <authorList>
            <person name="Tian Z."/>
        </authorList>
    </citation>
    <scope>NUCLEOTIDE SEQUENCE [LARGE SCALE GENOMIC DNA]</scope>
    <source>
        <strain evidence="3 4">Z23</strain>
        <strain evidence="2 5">Z24</strain>
    </source>
</reference>
<dbReference type="SUPFAM" id="SSF51556">
    <property type="entry name" value="Metallo-dependent hydrolases"/>
    <property type="match status" value="1"/>
</dbReference>
<keyword evidence="4" id="KW-1185">Reference proteome</keyword>
<comment type="caution">
    <text evidence="2">The sequence shown here is derived from an EMBL/GenBank/DDBJ whole genome shotgun (WGS) entry which is preliminary data.</text>
</comment>
<name>A0A3A9JQS8_9PROT</name>
<dbReference type="InterPro" id="IPR006680">
    <property type="entry name" value="Amidohydro-rel"/>
</dbReference>
<evidence type="ECO:0000313" key="4">
    <source>
        <dbReference type="Proteomes" id="UP000274097"/>
    </source>
</evidence>
<dbReference type="OrthoDB" id="9787654at2"/>
<dbReference type="GO" id="GO:0016787">
    <property type="term" value="F:hydrolase activity"/>
    <property type="evidence" value="ECO:0007669"/>
    <property type="project" value="InterPro"/>
</dbReference>
<dbReference type="EMBL" id="RAQU01000112">
    <property type="protein sequence ID" value="RKK02988.1"/>
    <property type="molecule type" value="Genomic_DNA"/>
</dbReference>
<dbReference type="Proteomes" id="UP000278036">
    <property type="component" value="Unassembled WGS sequence"/>
</dbReference>
<evidence type="ECO:0000313" key="2">
    <source>
        <dbReference type="EMBL" id="RKK02988.1"/>
    </source>
</evidence>
<evidence type="ECO:0000313" key="5">
    <source>
        <dbReference type="Proteomes" id="UP000278036"/>
    </source>
</evidence>
<dbReference type="InParanoid" id="A0A3A9JQS8"/>
<dbReference type="InterPro" id="IPR052358">
    <property type="entry name" value="Aro_Compnd_Degr_Hydrolases"/>
</dbReference>
<dbReference type="Proteomes" id="UP000274097">
    <property type="component" value="Unassembled WGS sequence"/>
</dbReference>
<organism evidence="2 5">
    <name type="scientific">Teichococcus wenyumeiae</name>
    <dbReference type="NCBI Taxonomy" id="2478470"/>
    <lineage>
        <taxon>Bacteria</taxon>
        <taxon>Pseudomonadati</taxon>
        <taxon>Pseudomonadota</taxon>
        <taxon>Alphaproteobacteria</taxon>
        <taxon>Acetobacterales</taxon>
        <taxon>Roseomonadaceae</taxon>
        <taxon>Roseomonas</taxon>
    </lineage>
</organism>
<dbReference type="PANTHER" id="PTHR35563:SF2">
    <property type="entry name" value="BARREL METAL-DEPENDENT HYDROLASE, PUTATIVE (AFU_ORTHOLOGUE AFUA_1G16240)-RELATED"/>
    <property type="match status" value="1"/>
</dbReference>
<gene>
    <name evidence="2" type="ORF">D6Z83_16910</name>
    <name evidence="3" type="ORF">EBE87_25510</name>
</gene>
<feature type="domain" description="Amidohydrolase-related" evidence="1">
    <location>
        <begin position="8"/>
        <end position="65"/>
    </location>
</feature>
<proteinExistence type="predicted"/>
<protein>
    <recommendedName>
        <fullName evidence="1">Amidohydrolase-related domain-containing protein</fullName>
    </recommendedName>
</protein>
<dbReference type="PANTHER" id="PTHR35563">
    <property type="entry name" value="BARREL METAL-DEPENDENT HYDROLASE, PUTATIVE (AFU_ORTHOLOGUE AFUA_1G16240)-RELATED"/>
    <property type="match status" value="1"/>
</dbReference>
<dbReference type="InterPro" id="IPR032466">
    <property type="entry name" value="Metal_Hydrolase"/>
</dbReference>
<accession>A0A3A9JQS8</accession>
<sequence>MQFYPSPRDLEDFTPRLSSLPGRVVLHHFGAIPAEGGTDQPTFRTILRMLDSGRVWVRLSGPMRCTRQDVP</sequence>
<dbReference type="Pfam" id="PF04909">
    <property type="entry name" value="Amidohydro_2"/>
    <property type="match status" value="1"/>
</dbReference>
<evidence type="ECO:0000313" key="3">
    <source>
        <dbReference type="EMBL" id="RMI15510.1"/>
    </source>
</evidence>
<dbReference type="Gene3D" id="3.20.20.140">
    <property type="entry name" value="Metal-dependent hydrolases"/>
    <property type="match status" value="1"/>
</dbReference>